<comment type="caution">
    <text evidence="1">The sequence shown here is derived from an EMBL/GenBank/DDBJ whole genome shotgun (WGS) entry which is preliminary data.</text>
</comment>
<proteinExistence type="predicted"/>
<evidence type="ECO:0000313" key="1">
    <source>
        <dbReference type="EMBL" id="GAJ18189.1"/>
    </source>
</evidence>
<name>X1UKY1_9ZZZZ</name>
<feature type="non-terminal residue" evidence="1">
    <location>
        <position position="41"/>
    </location>
</feature>
<dbReference type="EMBL" id="BARW01043166">
    <property type="protein sequence ID" value="GAJ18189.1"/>
    <property type="molecule type" value="Genomic_DNA"/>
</dbReference>
<reference evidence="1" key="1">
    <citation type="journal article" date="2014" name="Front. Microbiol.">
        <title>High frequency of phylogenetically diverse reductive dehalogenase-homologous genes in deep subseafloor sedimentary metagenomes.</title>
        <authorList>
            <person name="Kawai M."/>
            <person name="Futagami T."/>
            <person name="Toyoda A."/>
            <person name="Takaki Y."/>
            <person name="Nishi S."/>
            <person name="Hori S."/>
            <person name="Arai W."/>
            <person name="Tsubouchi T."/>
            <person name="Morono Y."/>
            <person name="Uchiyama I."/>
            <person name="Ito T."/>
            <person name="Fujiyama A."/>
            <person name="Inagaki F."/>
            <person name="Takami H."/>
        </authorList>
    </citation>
    <scope>NUCLEOTIDE SEQUENCE</scope>
    <source>
        <strain evidence="1">Expedition CK06-06</strain>
    </source>
</reference>
<accession>X1UKY1</accession>
<feature type="non-terminal residue" evidence="1">
    <location>
        <position position="1"/>
    </location>
</feature>
<gene>
    <name evidence="1" type="ORF">S12H4_63431</name>
</gene>
<protein>
    <submittedName>
        <fullName evidence="1">Uncharacterized protein</fullName>
    </submittedName>
</protein>
<dbReference type="AlphaFoldDB" id="X1UKY1"/>
<sequence>TNERNLNYKKNILSLLKGKNIIFENDIIKYLPEQIKNDNYA</sequence>
<organism evidence="1">
    <name type="scientific">marine sediment metagenome</name>
    <dbReference type="NCBI Taxonomy" id="412755"/>
    <lineage>
        <taxon>unclassified sequences</taxon>
        <taxon>metagenomes</taxon>
        <taxon>ecological metagenomes</taxon>
    </lineage>
</organism>